<name>A0ABN9VGK2_9DINO</name>
<reference evidence="2" key="1">
    <citation type="submission" date="2023-10" db="EMBL/GenBank/DDBJ databases">
        <authorList>
            <person name="Chen Y."/>
            <person name="Shah S."/>
            <person name="Dougan E. K."/>
            <person name="Thang M."/>
            <person name="Chan C."/>
        </authorList>
    </citation>
    <scope>NUCLEOTIDE SEQUENCE [LARGE SCALE GENOMIC DNA]</scope>
</reference>
<sequence>MNTIVAIQLKPSAERADGEMTNTPTVGEMTATPTHVKSMTPCQRTETMQMFAFEDHLLGWPSDPRSPVLPLFGGWGARMATVPTPGADLRQRSRKTTHDNGRLLADAEHSASSPSGSSTRFAVAASEASRHSAVSRISETSLENELSSTEHHWVVQVLVPQPGKRLLVVASSVRVFNYTGRPLYLNYAGNGVQFGGFSEQLVAAATARIDLLGAEQSKLGLSAASVAALLQGPLEEDRGLTGTQASTPDGDDFLWRLPPLHFASPPVPQDAAFRISLTSRISRGGQSQTINPAELARRCESGEWRSGPATAPRGAAWCTSA</sequence>
<proteinExistence type="predicted"/>
<gene>
    <name evidence="2" type="ORF">PCOR1329_LOCUS57187</name>
</gene>
<comment type="caution">
    <text evidence="2">The sequence shown here is derived from an EMBL/GenBank/DDBJ whole genome shotgun (WGS) entry which is preliminary data.</text>
</comment>
<dbReference type="Proteomes" id="UP001189429">
    <property type="component" value="Unassembled WGS sequence"/>
</dbReference>
<dbReference type="EMBL" id="CAUYUJ010017059">
    <property type="protein sequence ID" value="CAK0871323.1"/>
    <property type="molecule type" value="Genomic_DNA"/>
</dbReference>
<evidence type="ECO:0008006" key="4">
    <source>
        <dbReference type="Google" id="ProtNLM"/>
    </source>
</evidence>
<accession>A0ABN9VGK2</accession>
<evidence type="ECO:0000313" key="3">
    <source>
        <dbReference type="Proteomes" id="UP001189429"/>
    </source>
</evidence>
<protein>
    <recommendedName>
        <fullName evidence="4">Beta-galactosidase</fullName>
    </recommendedName>
</protein>
<evidence type="ECO:0000256" key="1">
    <source>
        <dbReference type="SAM" id="MobiDB-lite"/>
    </source>
</evidence>
<feature type="region of interest" description="Disordered" evidence="1">
    <location>
        <begin position="299"/>
        <end position="321"/>
    </location>
</feature>
<organism evidence="2 3">
    <name type="scientific">Prorocentrum cordatum</name>
    <dbReference type="NCBI Taxonomy" id="2364126"/>
    <lineage>
        <taxon>Eukaryota</taxon>
        <taxon>Sar</taxon>
        <taxon>Alveolata</taxon>
        <taxon>Dinophyceae</taxon>
        <taxon>Prorocentrales</taxon>
        <taxon>Prorocentraceae</taxon>
        <taxon>Prorocentrum</taxon>
    </lineage>
</organism>
<evidence type="ECO:0000313" key="2">
    <source>
        <dbReference type="EMBL" id="CAK0871323.1"/>
    </source>
</evidence>
<keyword evidence="3" id="KW-1185">Reference proteome</keyword>